<feature type="transmembrane region" description="Helical" evidence="7">
    <location>
        <begin position="346"/>
        <end position="365"/>
    </location>
</feature>
<comment type="similarity">
    <text evidence="2">Belongs to the polysaccharide synthase family.</text>
</comment>
<feature type="transmembrane region" description="Helical" evidence="7">
    <location>
        <begin position="106"/>
        <end position="128"/>
    </location>
</feature>
<feature type="transmembrane region" description="Helical" evidence="7">
    <location>
        <begin position="75"/>
        <end position="94"/>
    </location>
</feature>
<evidence type="ECO:0000256" key="3">
    <source>
        <dbReference type="ARBA" id="ARBA00022475"/>
    </source>
</evidence>
<evidence type="ECO:0000256" key="6">
    <source>
        <dbReference type="ARBA" id="ARBA00023136"/>
    </source>
</evidence>
<gene>
    <name evidence="8" type="ORF">G4L39_12375</name>
</gene>
<dbReference type="GO" id="GO:0005886">
    <property type="term" value="C:plasma membrane"/>
    <property type="evidence" value="ECO:0007669"/>
    <property type="project" value="UniProtKB-SubCell"/>
</dbReference>
<feature type="transmembrane region" description="Helical" evidence="7">
    <location>
        <begin position="281"/>
        <end position="303"/>
    </location>
</feature>
<organism evidence="8 9">
    <name type="scientific">Limisphaera ngatamarikiensis</name>
    <dbReference type="NCBI Taxonomy" id="1324935"/>
    <lineage>
        <taxon>Bacteria</taxon>
        <taxon>Pseudomonadati</taxon>
        <taxon>Verrucomicrobiota</taxon>
        <taxon>Verrucomicrobiia</taxon>
        <taxon>Limisphaerales</taxon>
        <taxon>Limisphaeraceae</taxon>
        <taxon>Limisphaera</taxon>
    </lineage>
</organism>
<keyword evidence="6 7" id="KW-0472">Membrane</keyword>
<evidence type="ECO:0000256" key="7">
    <source>
        <dbReference type="SAM" id="Phobius"/>
    </source>
</evidence>
<feature type="transmembrane region" description="Helical" evidence="7">
    <location>
        <begin position="315"/>
        <end position="334"/>
    </location>
</feature>
<keyword evidence="9" id="KW-1185">Reference proteome</keyword>
<feature type="transmembrane region" description="Helical" evidence="7">
    <location>
        <begin position="37"/>
        <end position="55"/>
    </location>
</feature>
<comment type="caution">
    <text evidence="8">The sequence shown here is derived from an EMBL/GenBank/DDBJ whole genome shotgun (WGS) entry which is preliminary data.</text>
</comment>
<accession>A0A6M1RRA4</accession>
<comment type="subcellular location">
    <subcellularLocation>
        <location evidence="1">Cell membrane</location>
        <topology evidence="1">Multi-pass membrane protein</topology>
    </subcellularLocation>
</comment>
<evidence type="ECO:0000256" key="5">
    <source>
        <dbReference type="ARBA" id="ARBA00022989"/>
    </source>
</evidence>
<dbReference type="AlphaFoldDB" id="A0A6M1RRA4"/>
<feature type="transmembrane region" description="Helical" evidence="7">
    <location>
        <begin position="371"/>
        <end position="392"/>
    </location>
</feature>
<dbReference type="InterPro" id="IPR050833">
    <property type="entry name" value="Poly_Biosynth_Transport"/>
</dbReference>
<evidence type="ECO:0000313" key="8">
    <source>
        <dbReference type="EMBL" id="NGO40183.1"/>
    </source>
</evidence>
<reference evidence="8 9" key="1">
    <citation type="submission" date="2020-02" db="EMBL/GenBank/DDBJ databases">
        <title>Draft genome sequence of Limisphaera ngatamarikiensis NGM72.4T, a thermophilic Verrucomicrobia grouped in subdivision 3.</title>
        <authorList>
            <person name="Carere C.R."/>
            <person name="Steen J."/>
            <person name="Hugenholtz P."/>
            <person name="Stott M.B."/>
        </authorList>
    </citation>
    <scope>NUCLEOTIDE SEQUENCE [LARGE SCALE GENOMIC DNA]</scope>
    <source>
        <strain evidence="8 9">NGM72.4</strain>
    </source>
</reference>
<evidence type="ECO:0000256" key="1">
    <source>
        <dbReference type="ARBA" id="ARBA00004651"/>
    </source>
</evidence>
<dbReference type="Proteomes" id="UP000477311">
    <property type="component" value="Unassembled WGS sequence"/>
</dbReference>
<evidence type="ECO:0000256" key="4">
    <source>
        <dbReference type="ARBA" id="ARBA00022692"/>
    </source>
</evidence>
<dbReference type="Pfam" id="PF13440">
    <property type="entry name" value="Polysacc_synt_3"/>
    <property type="match status" value="1"/>
</dbReference>
<proteinExistence type="inferred from homology"/>
<protein>
    <submittedName>
        <fullName evidence="8">Oligosaccharide flippase family protein</fullName>
    </submittedName>
</protein>
<dbReference type="PANTHER" id="PTHR30250:SF10">
    <property type="entry name" value="LIPOPOLYSACCHARIDE BIOSYNTHESIS PROTEIN WZXC"/>
    <property type="match status" value="1"/>
</dbReference>
<keyword evidence="4 7" id="KW-0812">Transmembrane</keyword>
<keyword evidence="5 7" id="KW-1133">Transmembrane helix</keyword>
<evidence type="ECO:0000256" key="2">
    <source>
        <dbReference type="ARBA" id="ARBA00007430"/>
    </source>
</evidence>
<sequence>MKGVLSIAGGTAIAQAITVLTAPILTRLYTPEQMGVWGLFLSFVGVASIAATLRYELAIVAANSDADANALTKSCLILTAACAPVSALVLEAMRRAGSFHYSDLPSWAPACAAIAVFGSACGSTLRFYAARLSAFTLVGRFTVLQAVARPALQVLLSPLGTLGLLGGEAAGRCIGLSAYRKHLANLRHTTSLTRTLVIYRQFPLIQLPSSLLSTAALLAQVPVFASIYGTQIAGYLALSQRVVAMPVALLGSAIADVFYARAGDLARTEPALLRRYVLRTAAHLLLLILPLAAALLIAGPHLVAAIFGDAWAPSGQILCIFAPLMVAQFTVSSVSRAIYLTQKQHFRLLYDIAALCAQFLILLIRPEDWRTAVYILSYSGTVLYVLFFVLLLHTLEPQAIRRATTASNP</sequence>
<dbReference type="RefSeq" id="WP_165108514.1">
    <property type="nucleotide sequence ID" value="NZ_JAAKYA010000082.1"/>
</dbReference>
<keyword evidence="3" id="KW-1003">Cell membrane</keyword>
<dbReference type="PANTHER" id="PTHR30250">
    <property type="entry name" value="PST FAMILY PREDICTED COLANIC ACID TRANSPORTER"/>
    <property type="match status" value="1"/>
</dbReference>
<name>A0A6M1RRA4_9BACT</name>
<dbReference type="EMBL" id="JAAKYA010000082">
    <property type="protein sequence ID" value="NGO40183.1"/>
    <property type="molecule type" value="Genomic_DNA"/>
</dbReference>
<evidence type="ECO:0000313" key="9">
    <source>
        <dbReference type="Proteomes" id="UP000477311"/>
    </source>
</evidence>